<dbReference type="Pfam" id="PF03033">
    <property type="entry name" value="Glyco_transf_28"/>
    <property type="match status" value="1"/>
</dbReference>
<keyword evidence="7" id="KW-0472">Membrane</keyword>
<dbReference type="PANTHER" id="PTHR21015">
    <property type="entry name" value="UDP-N-ACETYLGLUCOSAMINE--N-ACETYLMURAMYL-(PENTAPEPTIDE) PYROPHOSPHORYL-UNDECAPRENOL N-ACETYLGLUCOSAMINE TRANSFERASE 1"/>
    <property type="match status" value="1"/>
</dbReference>
<evidence type="ECO:0000256" key="4">
    <source>
        <dbReference type="ARBA" id="ARBA00022679"/>
    </source>
</evidence>
<keyword evidence="4 12" id="KW-0808">Transferase</keyword>
<sequence>MQTEADTAKKKIVFTGGGTAGHVTPNIALMQQLLKEGWEVHYIGSETGIEKELIGAMEGVTYHAIATGKLRRYFSWQNFIDPFRVLKGSFQARRIIRDLQPDVLFSKGGFVSVPVVMGAGKIPVVAHESDFSPGLSNRIASRFTDRVCVSFEDTLKFVPHQKGVFTGTPIRPALYAGCRERALEFTGFSGEKPVMLVMGGSLGAQKLNELLRAALPKLCETYDIIHLCGRGKKDCDCLACGYTQYEYIDQELPDLFELADVVLSRAGANAVFELLALNKPSVLVPLSKASTRGDQLLNARYFEKNGYALVLDQDTATPESLCLAIDEVYRDRERYAAAMRNDTRADGTLAILDIIRSVACHE</sequence>
<evidence type="ECO:0000313" key="12">
    <source>
        <dbReference type="EMBL" id="MPM16264.1"/>
    </source>
</evidence>
<dbReference type="CDD" id="cd03785">
    <property type="entry name" value="GT28_MurG"/>
    <property type="match status" value="1"/>
</dbReference>
<dbReference type="NCBIfam" id="TIGR01133">
    <property type="entry name" value="murG"/>
    <property type="match status" value="1"/>
</dbReference>
<gene>
    <name evidence="12" type="primary">murG_22</name>
    <name evidence="12" type="ORF">SDC9_62642</name>
</gene>
<evidence type="ECO:0000259" key="11">
    <source>
        <dbReference type="Pfam" id="PF04101"/>
    </source>
</evidence>
<evidence type="ECO:0000256" key="7">
    <source>
        <dbReference type="ARBA" id="ARBA00023136"/>
    </source>
</evidence>
<keyword evidence="6" id="KW-0573">Peptidoglycan synthesis</keyword>
<dbReference type="AlphaFoldDB" id="A0A644XQ92"/>
<dbReference type="Gene3D" id="3.40.50.2000">
    <property type="entry name" value="Glycogen Phosphorylase B"/>
    <property type="match status" value="2"/>
</dbReference>
<evidence type="ECO:0000256" key="9">
    <source>
        <dbReference type="ARBA" id="ARBA00023316"/>
    </source>
</evidence>
<protein>
    <submittedName>
        <fullName evidence="12">UDP-N-acetylglucosamine--N-acetylmuramyl-(Pentapeptide) pyrophosphoryl-undecaprenol N-acetylglucosamine transferase</fullName>
        <ecNumber evidence="12">2.4.1.227</ecNumber>
    </submittedName>
</protein>
<reference evidence="12" key="1">
    <citation type="submission" date="2019-08" db="EMBL/GenBank/DDBJ databases">
        <authorList>
            <person name="Kucharzyk K."/>
            <person name="Murdoch R.W."/>
            <person name="Higgins S."/>
            <person name="Loffler F."/>
        </authorList>
    </citation>
    <scope>NUCLEOTIDE SEQUENCE</scope>
</reference>
<dbReference type="InterPro" id="IPR007235">
    <property type="entry name" value="Glyco_trans_28_C"/>
</dbReference>
<dbReference type="SUPFAM" id="SSF53756">
    <property type="entry name" value="UDP-Glycosyltransferase/glycogen phosphorylase"/>
    <property type="match status" value="1"/>
</dbReference>
<evidence type="ECO:0000256" key="2">
    <source>
        <dbReference type="ARBA" id="ARBA00022618"/>
    </source>
</evidence>
<keyword evidence="1" id="KW-1003">Cell membrane</keyword>
<keyword evidence="3 12" id="KW-0328">Glycosyltransferase</keyword>
<keyword evidence="8" id="KW-0131">Cell cycle</keyword>
<dbReference type="GO" id="GO:0071555">
    <property type="term" value="P:cell wall organization"/>
    <property type="evidence" value="ECO:0007669"/>
    <property type="project" value="UniProtKB-KW"/>
</dbReference>
<dbReference type="GO" id="GO:0050511">
    <property type="term" value="F:undecaprenyldiphospho-muramoylpentapeptide beta-N-acetylglucosaminyltransferase activity"/>
    <property type="evidence" value="ECO:0007669"/>
    <property type="project" value="InterPro"/>
</dbReference>
<dbReference type="Pfam" id="PF04101">
    <property type="entry name" value="Glyco_tran_28_C"/>
    <property type="match status" value="1"/>
</dbReference>
<evidence type="ECO:0000256" key="3">
    <source>
        <dbReference type="ARBA" id="ARBA00022676"/>
    </source>
</evidence>
<keyword evidence="2" id="KW-0132">Cell division</keyword>
<feature type="domain" description="Glycosyl transferase family 28 C-terminal" evidence="11">
    <location>
        <begin position="195"/>
        <end position="341"/>
    </location>
</feature>
<evidence type="ECO:0000259" key="10">
    <source>
        <dbReference type="Pfam" id="PF03033"/>
    </source>
</evidence>
<dbReference type="GO" id="GO:0051301">
    <property type="term" value="P:cell division"/>
    <property type="evidence" value="ECO:0007669"/>
    <property type="project" value="UniProtKB-KW"/>
</dbReference>
<dbReference type="InterPro" id="IPR006009">
    <property type="entry name" value="GlcNAc_MurG"/>
</dbReference>
<dbReference type="EC" id="2.4.1.227" evidence="12"/>
<proteinExistence type="inferred from homology"/>
<comment type="caution">
    <text evidence="12">The sequence shown here is derived from an EMBL/GenBank/DDBJ whole genome shotgun (WGS) entry which is preliminary data.</text>
</comment>
<dbReference type="GO" id="GO:0005975">
    <property type="term" value="P:carbohydrate metabolic process"/>
    <property type="evidence" value="ECO:0007669"/>
    <property type="project" value="InterPro"/>
</dbReference>
<dbReference type="PANTHER" id="PTHR21015:SF27">
    <property type="entry name" value="UDP-N-ACETYLGLUCOSAMINE--N-ACETYLMURAMYL-(PENTAPEPTIDE) PYROPHOSPHORYL-UNDECAPRENOL N-ACETYLGLUCOSAMINE TRANSFERASE"/>
    <property type="match status" value="1"/>
</dbReference>
<organism evidence="12">
    <name type="scientific">bioreactor metagenome</name>
    <dbReference type="NCBI Taxonomy" id="1076179"/>
    <lineage>
        <taxon>unclassified sequences</taxon>
        <taxon>metagenomes</taxon>
        <taxon>ecological metagenomes</taxon>
    </lineage>
</organism>
<dbReference type="HAMAP" id="MF_00033">
    <property type="entry name" value="MurG"/>
    <property type="match status" value="1"/>
</dbReference>
<dbReference type="GO" id="GO:0009252">
    <property type="term" value="P:peptidoglycan biosynthetic process"/>
    <property type="evidence" value="ECO:0007669"/>
    <property type="project" value="UniProtKB-KW"/>
</dbReference>
<evidence type="ECO:0000256" key="8">
    <source>
        <dbReference type="ARBA" id="ARBA00023306"/>
    </source>
</evidence>
<keyword evidence="5" id="KW-0133">Cell shape</keyword>
<evidence type="ECO:0000256" key="5">
    <source>
        <dbReference type="ARBA" id="ARBA00022960"/>
    </source>
</evidence>
<dbReference type="GO" id="GO:0008360">
    <property type="term" value="P:regulation of cell shape"/>
    <property type="evidence" value="ECO:0007669"/>
    <property type="project" value="UniProtKB-KW"/>
</dbReference>
<dbReference type="EMBL" id="VSSQ01002579">
    <property type="protein sequence ID" value="MPM16264.1"/>
    <property type="molecule type" value="Genomic_DNA"/>
</dbReference>
<name>A0A644XQ92_9ZZZZ</name>
<accession>A0A644XQ92</accession>
<evidence type="ECO:0000256" key="6">
    <source>
        <dbReference type="ARBA" id="ARBA00022984"/>
    </source>
</evidence>
<keyword evidence="9" id="KW-0961">Cell wall biogenesis/degradation</keyword>
<dbReference type="NCBIfam" id="NF009102">
    <property type="entry name" value="PRK12446.1"/>
    <property type="match status" value="1"/>
</dbReference>
<evidence type="ECO:0000256" key="1">
    <source>
        <dbReference type="ARBA" id="ARBA00022475"/>
    </source>
</evidence>
<feature type="domain" description="Glycosyltransferase family 28 N-terminal" evidence="10">
    <location>
        <begin position="12"/>
        <end position="148"/>
    </location>
</feature>
<dbReference type="InterPro" id="IPR004276">
    <property type="entry name" value="GlycoTrans_28_N"/>
</dbReference>